<gene>
    <name evidence="1" type="ORF">AAF454_02205</name>
</gene>
<name>A0ABU9LKN7_9BACL</name>
<protein>
    <recommendedName>
        <fullName evidence="3">Gamma-glutamylcyclotransferase</fullName>
    </recommendedName>
</protein>
<comment type="caution">
    <text evidence="1">The sequence shown here is derived from an EMBL/GenBank/DDBJ whole genome shotgun (WGS) entry which is preliminary data.</text>
</comment>
<dbReference type="Proteomes" id="UP001398420">
    <property type="component" value="Unassembled WGS sequence"/>
</dbReference>
<evidence type="ECO:0008006" key="3">
    <source>
        <dbReference type="Google" id="ProtNLM"/>
    </source>
</evidence>
<evidence type="ECO:0000313" key="2">
    <source>
        <dbReference type="Proteomes" id="UP001398420"/>
    </source>
</evidence>
<proteinExistence type="predicted"/>
<keyword evidence="2" id="KW-1185">Reference proteome</keyword>
<accession>A0ABU9LKN7</accession>
<reference evidence="1 2" key="1">
    <citation type="submission" date="2024-04" db="EMBL/GenBank/DDBJ databases">
        <authorList>
            <person name="Wu Y.S."/>
            <person name="Zhang L."/>
        </authorList>
    </citation>
    <scope>NUCLEOTIDE SEQUENCE [LARGE SCALE GENOMIC DNA]</scope>
    <source>
        <strain evidence="1 2">KG-01</strain>
    </source>
</reference>
<sequence>MKQKLHRIFSYGTLAIKFDEALTVGLALDDELVVSNGQFDIPLKVISANISPTYPDILNVEVSKVFSYVADRKYTPRQIHDMNTHILNQQNMQIDAAQLPYEQNIVMSQIFWDTSMYHEMNDLDGEEFLYE</sequence>
<dbReference type="EMBL" id="JBCEWA010000002">
    <property type="protein sequence ID" value="MEL5987236.1"/>
    <property type="molecule type" value="Genomic_DNA"/>
</dbReference>
<evidence type="ECO:0000313" key="1">
    <source>
        <dbReference type="EMBL" id="MEL5987236.1"/>
    </source>
</evidence>
<dbReference type="RefSeq" id="WP_068452634.1">
    <property type="nucleotide sequence ID" value="NZ_CP147847.1"/>
</dbReference>
<organism evidence="1 2">
    <name type="scientific">Kurthia gibsonii</name>
    <dbReference type="NCBI Taxonomy" id="33946"/>
    <lineage>
        <taxon>Bacteria</taxon>
        <taxon>Bacillati</taxon>
        <taxon>Bacillota</taxon>
        <taxon>Bacilli</taxon>
        <taxon>Bacillales</taxon>
        <taxon>Caryophanaceae</taxon>
        <taxon>Kurthia</taxon>
    </lineage>
</organism>